<dbReference type="InterPro" id="IPR011009">
    <property type="entry name" value="Kinase-like_dom_sf"/>
</dbReference>
<sequence>MYNEENSSNTNSNLSTELSIDFTQDQTNMSLPNLYNNPSMEWSTKFNQDQTNNNVLTTELSIDFTQYQTNISLPNTYNNPSIEQFTDFSQNQPNNNLTEWTTDTIDFTNNSPFMEWGSGFTPYQINTNLLNIFKNSIIELPVGVAQNNEDQINHDLSIEQTEFFTQDQTNTNSLNIHNSEITQCHENNTLQQYNAKSVKENKRPVSLVSRRKKYTSKKCEKCNLRKPHYDEYSNQCKDCYRASLRVLSEFIPYNRFINIEYLAKGGFSVIHKATWVDGPIARWNPKKQKYGRKRNFDVALKVLNNSNKMDSDYLNELKNFFHCIKNEAKRDVKNVHQYIGITQHPETKNYIIVIEFAQNRDLHHFLNKNANSLSWIEKLKLLQNISYGLEHILNGLRPKIPIDIPHELVKSIENCWHPDPDKRIKDDSYYWGLSNLSEIINKAEGGEIKFSENKSAIISPNKMNEQGIYSSRPLTPLISKALTLQSMKLNSNAIT</sequence>
<accession>A0A9N9NRR8</accession>
<dbReference type="PROSITE" id="PS50011">
    <property type="entry name" value="PROTEIN_KINASE_DOM"/>
    <property type="match status" value="1"/>
</dbReference>
<evidence type="ECO:0000313" key="3">
    <source>
        <dbReference type="Proteomes" id="UP000789759"/>
    </source>
</evidence>
<dbReference type="AlphaFoldDB" id="A0A9N9NRR8"/>
<dbReference type="InterPro" id="IPR051681">
    <property type="entry name" value="Ser/Thr_Kinases-Pseudokinases"/>
</dbReference>
<dbReference type="GO" id="GO:0004674">
    <property type="term" value="F:protein serine/threonine kinase activity"/>
    <property type="evidence" value="ECO:0007669"/>
    <property type="project" value="TreeGrafter"/>
</dbReference>
<dbReference type="GO" id="GO:0005524">
    <property type="term" value="F:ATP binding"/>
    <property type="evidence" value="ECO:0007669"/>
    <property type="project" value="InterPro"/>
</dbReference>
<dbReference type="OrthoDB" id="2429095at2759"/>
<evidence type="ECO:0000259" key="1">
    <source>
        <dbReference type="PROSITE" id="PS50011"/>
    </source>
</evidence>
<dbReference type="EMBL" id="CAJVQA010019165">
    <property type="protein sequence ID" value="CAG8757787.1"/>
    <property type="molecule type" value="Genomic_DNA"/>
</dbReference>
<feature type="non-terminal residue" evidence="2">
    <location>
        <position position="1"/>
    </location>
</feature>
<dbReference type="InterPro" id="IPR000719">
    <property type="entry name" value="Prot_kinase_dom"/>
</dbReference>
<proteinExistence type="predicted"/>
<comment type="caution">
    <text evidence="2">The sequence shown here is derived from an EMBL/GenBank/DDBJ whole genome shotgun (WGS) entry which is preliminary data.</text>
</comment>
<feature type="domain" description="Protein kinase" evidence="1">
    <location>
        <begin position="256"/>
        <end position="495"/>
    </location>
</feature>
<reference evidence="2" key="1">
    <citation type="submission" date="2021-06" db="EMBL/GenBank/DDBJ databases">
        <authorList>
            <person name="Kallberg Y."/>
            <person name="Tangrot J."/>
            <person name="Rosling A."/>
        </authorList>
    </citation>
    <scope>NUCLEOTIDE SEQUENCE</scope>
    <source>
        <strain evidence="2">FL966</strain>
    </source>
</reference>
<dbReference type="InterPro" id="IPR001245">
    <property type="entry name" value="Ser-Thr/Tyr_kinase_cat_dom"/>
</dbReference>
<name>A0A9N9NRR8_9GLOM</name>
<dbReference type="Pfam" id="PF07714">
    <property type="entry name" value="PK_Tyr_Ser-Thr"/>
    <property type="match status" value="1"/>
</dbReference>
<dbReference type="PANTHER" id="PTHR44329:SF291">
    <property type="entry name" value="PROTEIN KINASE DOMAIN-CONTAINING PROTEIN"/>
    <property type="match status" value="1"/>
</dbReference>
<keyword evidence="3" id="KW-1185">Reference proteome</keyword>
<dbReference type="Gene3D" id="1.10.510.10">
    <property type="entry name" value="Transferase(Phosphotransferase) domain 1"/>
    <property type="match status" value="1"/>
</dbReference>
<protein>
    <submittedName>
        <fullName evidence="2">24362_t:CDS:1</fullName>
    </submittedName>
</protein>
<dbReference type="SUPFAM" id="SSF56112">
    <property type="entry name" value="Protein kinase-like (PK-like)"/>
    <property type="match status" value="1"/>
</dbReference>
<dbReference type="PANTHER" id="PTHR44329">
    <property type="entry name" value="SERINE/THREONINE-PROTEIN KINASE TNNI3K-RELATED"/>
    <property type="match status" value="1"/>
</dbReference>
<organism evidence="2 3">
    <name type="scientific">Cetraspora pellucida</name>
    <dbReference type="NCBI Taxonomy" id="1433469"/>
    <lineage>
        <taxon>Eukaryota</taxon>
        <taxon>Fungi</taxon>
        <taxon>Fungi incertae sedis</taxon>
        <taxon>Mucoromycota</taxon>
        <taxon>Glomeromycotina</taxon>
        <taxon>Glomeromycetes</taxon>
        <taxon>Diversisporales</taxon>
        <taxon>Gigasporaceae</taxon>
        <taxon>Cetraspora</taxon>
    </lineage>
</organism>
<gene>
    <name evidence="2" type="ORF">CPELLU_LOCUS15109</name>
</gene>
<evidence type="ECO:0000313" key="2">
    <source>
        <dbReference type="EMBL" id="CAG8757787.1"/>
    </source>
</evidence>
<dbReference type="Proteomes" id="UP000789759">
    <property type="component" value="Unassembled WGS sequence"/>
</dbReference>